<accession>A0ABR5AJ62</accession>
<proteinExistence type="predicted"/>
<comment type="caution">
    <text evidence="1">The sequence shown here is derived from an EMBL/GenBank/DDBJ whole genome shotgun (WGS) entry which is preliminary data.</text>
</comment>
<dbReference type="InterPro" id="IPR000801">
    <property type="entry name" value="Esterase-like"/>
</dbReference>
<name>A0ABR5AJ62_9BACL</name>
<evidence type="ECO:0000313" key="2">
    <source>
        <dbReference type="Proteomes" id="UP000031967"/>
    </source>
</evidence>
<evidence type="ECO:0000313" key="1">
    <source>
        <dbReference type="EMBL" id="KIL41071.1"/>
    </source>
</evidence>
<keyword evidence="2" id="KW-1185">Reference proteome</keyword>
<dbReference type="Gene3D" id="3.40.50.1820">
    <property type="entry name" value="alpha/beta hydrolase"/>
    <property type="match status" value="1"/>
</dbReference>
<protein>
    <submittedName>
        <fullName evidence="1">Enterochelin esterase</fullName>
    </submittedName>
</protein>
<gene>
    <name evidence="1" type="ORF">SD70_09735</name>
</gene>
<reference evidence="1 2" key="1">
    <citation type="submission" date="2014-12" db="EMBL/GenBank/DDBJ databases">
        <title>Draft genome sequence of Paenibacillus kamchatkensis strain B-2647.</title>
        <authorList>
            <person name="Karlyshev A.V."/>
            <person name="Kudryashova E.B."/>
        </authorList>
    </citation>
    <scope>NUCLEOTIDE SEQUENCE [LARGE SCALE GENOMIC DNA]</scope>
    <source>
        <strain evidence="1 2">VKM B-2647</strain>
    </source>
</reference>
<dbReference type="EMBL" id="JXAK01000013">
    <property type="protein sequence ID" value="KIL41071.1"/>
    <property type="molecule type" value="Genomic_DNA"/>
</dbReference>
<dbReference type="RefSeq" id="WP_041047368.1">
    <property type="nucleotide sequence ID" value="NZ_JXAK01000013.1"/>
</dbReference>
<dbReference type="InterPro" id="IPR029058">
    <property type="entry name" value="AB_hydrolase_fold"/>
</dbReference>
<dbReference type="InterPro" id="IPR050583">
    <property type="entry name" value="Mycobacterial_A85_antigen"/>
</dbReference>
<organism evidence="1 2">
    <name type="scientific">Gordoniibacillus kamchatkensis</name>
    <dbReference type="NCBI Taxonomy" id="1590651"/>
    <lineage>
        <taxon>Bacteria</taxon>
        <taxon>Bacillati</taxon>
        <taxon>Bacillota</taxon>
        <taxon>Bacilli</taxon>
        <taxon>Bacillales</taxon>
        <taxon>Paenibacillaceae</taxon>
        <taxon>Gordoniibacillus</taxon>
    </lineage>
</organism>
<dbReference type="PANTHER" id="PTHR48098">
    <property type="entry name" value="ENTEROCHELIN ESTERASE-RELATED"/>
    <property type="match status" value="1"/>
</dbReference>
<dbReference type="Pfam" id="PF00756">
    <property type="entry name" value="Esterase"/>
    <property type="match status" value="1"/>
</dbReference>
<dbReference type="SUPFAM" id="SSF53474">
    <property type="entry name" value="alpha/beta-Hydrolases"/>
    <property type="match status" value="1"/>
</dbReference>
<dbReference type="PANTHER" id="PTHR48098:SF3">
    <property type="entry name" value="IRON(III) ENTEROBACTIN ESTERASE"/>
    <property type="match status" value="1"/>
</dbReference>
<dbReference type="Proteomes" id="UP000031967">
    <property type="component" value="Unassembled WGS sequence"/>
</dbReference>
<sequence length="246" mass="27705">MHTPDSSRYYKRTVLKETISSVHLGEDRPLRIYLPPGYNEVLSYPVLYCQDGEQFFNFGRLATLLTAGILDGGLEPAIAIGVDVRTAVRTSEYAPEGERNAAYIRFFAEEMVPYIESRYPVRRTPQERIAAGDSLGGTVSLHLALAYPHLFSNVLSLSGAFFAETQRQLEAAGDLSWLRIHMLIGLDETEVTTERGTFDFVAANRRTKELLESGGARLTYEEKPGKHLWGFWQQELPAILRLFLSD</sequence>